<dbReference type="InterPro" id="IPR038287">
    <property type="entry name" value="Cse2_sf"/>
</dbReference>
<dbReference type="NCBIfam" id="TIGR02548">
    <property type="entry name" value="casB_cse2"/>
    <property type="match status" value="1"/>
</dbReference>
<dbReference type="EMBL" id="CP002666">
    <property type="protein sequence ID" value="AEE44657.1"/>
    <property type="molecule type" value="Genomic_DNA"/>
</dbReference>
<dbReference type="KEGG" id="cfi:Celf_0517"/>
<dbReference type="InterPro" id="IPR013382">
    <property type="entry name" value="CRISPR-assoc_prot_Cse2"/>
</dbReference>
<dbReference type="CDD" id="cd09731">
    <property type="entry name" value="Cse2_I-E"/>
    <property type="match status" value="1"/>
</dbReference>
<sequence>MTETRTPPVDDDLEESTTPPRTTREFVSWQVGRLQREYLPPVQSSWARASLAELRRSLTQPLGSSPAVLEFVVNPSAPTTDGPETPDERSIVTALGLYAVHQQSQSVPMHLRSVGFGDAVGRIRLRDGDEVRGVTRRFQALGTAQTWDELVHHARGLVQLLRDRQQGFDYGRFAEDLVQFQHPASADRVRLRWGRAFYRVTTAPTTSTSTTTAEEQ</sequence>
<dbReference type="RefSeq" id="WP_013769686.1">
    <property type="nucleotide sequence ID" value="NC_015514.1"/>
</dbReference>
<keyword evidence="3" id="KW-1185">Reference proteome</keyword>
<evidence type="ECO:0000313" key="3">
    <source>
        <dbReference type="Proteomes" id="UP000008460"/>
    </source>
</evidence>
<dbReference type="Proteomes" id="UP000008460">
    <property type="component" value="Chromosome"/>
</dbReference>
<name>F4H8A0_CELFA</name>
<protein>
    <submittedName>
        <fullName evidence="2">CRISPR-associated protein, Cse2 family</fullName>
    </submittedName>
</protein>
<dbReference type="HOGENOM" id="CLU_081588_0_0_11"/>
<organism evidence="2 3">
    <name type="scientific">Cellulomonas fimi (strain ATCC 484 / DSM 20113 / JCM 1341 / CCUG 24087 / LMG 16345 / NBRC 15513 / NCIMB 8980 / NCTC 7547 / NRS-133)</name>
    <dbReference type="NCBI Taxonomy" id="590998"/>
    <lineage>
        <taxon>Bacteria</taxon>
        <taxon>Bacillati</taxon>
        <taxon>Actinomycetota</taxon>
        <taxon>Actinomycetes</taxon>
        <taxon>Micrococcales</taxon>
        <taxon>Cellulomonadaceae</taxon>
        <taxon>Cellulomonas</taxon>
    </lineage>
</organism>
<dbReference type="Gene3D" id="1.10.520.40">
    <property type="entry name" value="CRISPR-associated protein Cse2"/>
    <property type="match status" value="1"/>
</dbReference>
<gene>
    <name evidence="2" type="ordered locus">Celf_0517</name>
</gene>
<accession>F4H8A0</accession>
<dbReference type="AlphaFoldDB" id="F4H8A0"/>
<dbReference type="eggNOG" id="ENOG5033037">
    <property type="taxonomic scope" value="Bacteria"/>
</dbReference>
<proteinExistence type="predicted"/>
<feature type="region of interest" description="Disordered" evidence="1">
    <location>
        <begin position="1"/>
        <end position="23"/>
    </location>
</feature>
<evidence type="ECO:0000313" key="2">
    <source>
        <dbReference type="EMBL" id="AEE44657.1"/>
    </source>
</evidence>
<reference evidence="2 3" key="1">
    <citation type="submission" date="2011-04" db="EMBL/GenBank/DDBJ databases">
        <title>Complete sequence of Cellulomonas fimi ATCC 484.</title>
        <authorList>
            <consortium name="US DOE Joint Genome Institute"/>
            <person name="Lucas S."/>
            <person name="Han J."/>
            <person name="Lapidus A."/>
            <person name="Cheng J.-F."/>
            <person name="Goodwin L."/>
            <person name="Pitluck S."/>
            <person name="Peters L."/>
            <person name="Chertkov O."/>
            <person name="Detter J.C."/>
            <person name="Han C."/>
            <person name="Tapia R."/>
            <person name="Land M."/>
            <person name="Hauser L."/>
            <person name="Kyrpides N."/>
            <person name="Ivanova N."/>
            <person name="Ovchinnikova G."/>
            <person name="Pagani I."/>
            <person name="Mead D."/>
            <person name="Brumm P."/>
            <person name="Woyke T."/>
        </authorList>
    </citation>
    <scope>NUCLEOTIDE SEQUENCE [LARGE SCALE GENOMIC DNA]</scope>
    <source>
        <strain evidence="3">ATCC 484 / DSM 20113 / JCM 1341 / NBRC 15513 / NCIMB 8980 / NCTC 7547</strain>
    </source>
</reference>
<evidence type="ECO:0000256" key="1">
    <source>
        <dbReference type="SAM" id="MobiDB-lite"/>
    </source>
</evidence>
<dbReference type="Pfam" id="PF09485">
    <property type="entry name" value="CRISPR_Cse2"/>
    <property type="match status" value="1"/>
</dbReference>
<dbReference type="STRING" id="590998.Celf_0517"/>